<evidence type="ECO:0000256" key="12">
    <source>
        <dbReference type="ARBA" id="ARBA00023027"/>
    </source>
</evidence>
<dbReference type="InterPro" id="IPR015879">
    <property type="entry name" value="Ring_hydroxy_dOase_asu_C_dom"/>
</dbReference>
<dbReference type="GO" id="GO:0006351">
    <property type="term" value="P:DNA-templated transcription"/>
    <property type="evidence" value="ECO:0007669"/>
    <property type="project" value="InterPro"/>
</dbReference>
<evidence type="ECO:0000256" key="10">
    <source>
        <dbReference type="ARBA" id="ARBA00023004"/>
    </source>
</evidence>
<dbReference type="Pfam" id="PF00848">
    <property type="entry name" value="Ring_hydroxyl_A"/>
    <property type="match status" value="1"/>
</dbReference>
<dbReference type="SUPFAM" id="SSF55961">
    <property type="entry name" value="Bet v1-like"/>
    <property type="match status" value="1"/>
</dbReference>
<evidence type="ECO:0000256" key="1">
    <source>
        <dbReference type="ARBA" id="ARBA00001962"/>
    </source>
</evidence>
<evidence type="ECO:0000259" key="17">
    <source>
        <dbReference type="PROSITE" id="PS51296"/>
    </source>
</evidence>
<dbReference type="InterPro" id="IPR015881">
    <property type="entry name" value="ARHD_Rieske_2Fe_2S"/>
</dbReference>
<dbReference type="InterPro" id="IPR001663">
    <property type="entry name" value="Rng_hydr_dOase-A"/>
</dbReference>
<dbReference type="Pfam" id="PF04082">
    <property type="entry name" value="Fungal_trans"/>
    <property type="match status" value="1"/>
</dbReference>
<dbReference type="InterPro" id="IPR036922">
    <property type="entry name" value="Rieske_2Fe-2S_sf"/>
</dbReference>
<comment type="caution">
    <text evidence="18">The sequence shown here is derived from an EMBL/GenBank/DDBJ whole genome shotgun (WGS) entry which is preliminary data.</text>
</comment>
<comment type="cofactor">
    <cofactor evidence="1">
        <name>Fe cation</name>
        <dbReference type="ChEBI" id="CHEBI:24875"/>
    </cofactor>
</comment>
<evidence type="ECO:0000256" key="13">
    <source>
        <dbReference type="ARBA" id="ARBA00023242"/>
    </source>
</evidence>
<dbReference type="InterPro" id="IPR007219">
    <property type="entry name" value="XnlR_reg_dom"/>
</dbReference>
<dbReference type="CDD" id="cd03469">
    <property type="entry name" value="Rieske_RO_Alpha_N"/>
    <property type="match status" value="1"/>
</dbReference>
<dbReference type="Gene3D" id="2.102.10.10">
    <property type="entry name" value="Rieske [2Fe-2S] iron-sulphur domain"/>
    <property type="match status" value="1"/>
</dbReference>
<evidence type="ECO:0000256" key="4">
    <source>
        <dbReference type="ARBA" id="ARBA00010848"/>
    </source>
</evidence>
<evidence type="ECO:0000256" key="16">
    <source>
        <dbReference type="SAM" id="Phobius"/>
    </source>
</evidence>
<accession>A0A553HWP6</accession>
<dbReference type="STRING" id="2512241.A0A553HWP6"/>
<dbReference type="PROSITE" id="PS51296">
    <property type="entry name" value="RIESKE"/>
    <property type="match status" value="1"/>
</dbReference>
<comment type="pathway">
    <text evidence="3">Amine and polyamine biosynthesis; betaine biosynthesis via choline pathway; betaine aldehyde from choline (monooxygenase route): step 1/1.</text>
</comment>
<dbReference type="GO" id="GO:0051537">
    <property type="term" value="F:2 iron, 2 sulfur cluster binding"/>
    <property type="evidence" value="ECO:0007669"/>
    <property type="project" value="UniProtKB-KW"/>
</dbReference>
<keyword evidence="19" id="KW-1185">Reference proteome</keyword>
<keyword evidence="16" id="KW-1133">Transmembrane helix</keyword>
<dbReference type="SUPFAM" id="SSF50022">
    <property type="entry name" value="ISP domain"/>
    <property type="match status" value="1"/>
</dbReference>
<evidence type="ECO:0000313" key="18">
    <source>
        <dbReference type="EMBL" id="TRX92363.1"/>
    </source>
</evidence>
<feature type="transmembrane region" description="Helical" evidence="16">
    <location>
        <begin position="12"/>
        <end position="30"/>
    </location>
</feature>
<dbReference type="EMBL" id="VFLP01000037">
    <property type="protein sequence ID" value="TRX92363.1"/>
    <property type="molecule type" value="Genomic_DNA"/>
</dbReference>
<organism evidence="18 19">
    <name type="scientific">Xylaria flabelliformis</name>
    <dbReference type="NCBI Taxonomy" id="2512241"/>
    <lineage>
        <taxon>Eukaryota</taxon>
        <taxon>Fungi</taxon>
        <taxon>Dikarya</taxon>
        <taxon>Ascomycota</taxon>
        <taxon>Pezizomycotina</taxon>
        <taxon>Sordariomycetes</taxon>
        <taxon>Xylariomycetidae</taxon>
        <taxon>Xylariales</taxon>
        <taxon>Xylariaceae</taxon>
        <taxon>Xylaria</taxon>
    </lineage>
</organism>
<evidence type="ECO:0000256" key="7">
    <source>
        <dbReference type="ARBA" id="ARBA00022714"/>
    </source>
</evidence>
<reference evidence="19" key="1">
    <citation type="submission" date="2019-06" db="EMBL/GenBank/DDBJ databases">
        <title>Draft genome sequence of the griseofulvin-producing fungus Xylaria cubensis strain G536.</title>
        <authorList>
            <person name="Mead M.E."/>
            <person name="Raja H.A."/>
            <person name="Steenwyk J.L."/>
            <person name="Knowles S.L."/>
            <person name="Oberlies N.H."/>
            <person name="Rokas A."/>
        </authorList>
    </citation>
    <scope>NUCLEOTIDE SEQUENCE [LARGE SCALE GENOMIC DNA]</scope>
    <source>
        <strain evidence="19">G536</strain>
    </source>
</reference>
<evidence type="ECO:0000256" key="9">
    <source>
        <dbReference type="ARBA" id="ARBA00023002"/>
    </source>
</evidence>
<dbReference type="InterPro" id="IPR017941">
    <property type="entry name" value="Rieske_2Fe-2S"/>
</dbReference>
<dbReference type="OrthoDB" id="426882at2759"/>
<dbReference type="Pfam" id="PF00355">
    <property type="entry name" value="Rieske"/>
    <property type="match status" value="1"/>
</dbReference>
<feature type="compositionally biased region" description="Basic and acidic residues" evidence="15">
    <location>
        <begin position="585"/>
        <end position="599"/>
    </location>
</feature>
<dbReference type="GO" id="GO:0003677">
    <property type="term" value="F:DNA binding"/>
    <property type="evidence" value="ECO:0007669"/>
    <property type="project" value="InterPro"/>
</dbReference>
<feature type="region of interest" description="Disordered" evidence="15">
    <location>
        <begin position="580"/>
        <end position="617"/>
    </location>
</feature>
<dbReference type="UniPathway" id="UPA00529">
    <property type="reaction ID" value="UER00430"/>
</dbReference>
<keyword evidence="16" id="KW-0472">Membrane</keyword>
<evidence type="ECO:0000256" key="3">
    <source>
        <dbReference type="ARBA" id="ARBA00004866"/>
    </source>
</evidence>
<evidence type="ECO:0000256" key="8">
    <source>
        <dbReference type="ARBA" id="ARBA00022723"/>
    </source>
</evidence>
<dbReference type="PROSITE" id="PS00570">
    <property type="entry name" value="RING_HYDROXYL_ALPHA"/>
    <property type="match status" value="1"/>
</dbReference>
<dbReference type="AlphaFoldDB" id="A0A553HWP6"/>
<evidence type="ECO:0000256" key="6">
    <source>
        <dbReference type="ARBA" id="ARBA00014931"/>
    </source>
</evidence>
<evidence type="ECO:0000256" key="11">
    <source>
        <dbReference type="ARBA" id="ARBA00023014"/>
    </source>
</evidence>
<dbReference type="GO" id="GO:0019133">
    <property type="term" value="F:choline monooxygenase activity"/>
    <property type="evidence" value="ECO:0007669"/>
    <property type="project" value="UniProtKB-EC"/>
</dbReference>
<comment type="function">
    <text evidence="2">Catalyzes the first step of the osmoprotectant glycine betaine synthesis.</text>
</comment>
<dbReference type="CDD" id="cd12148">
    <property type="entry name" value="fungal_TF_MHR"/>
    <property type="match status" value="1"/>
</dbReference>
<evidence type="ECO:0000313" key="19">
    <source>
        <dbReference type="Proteomes" id="UP000319160"/>
    </source>
</evidence>
<comment type="catalytic activity">
    <reaction evidence="14">
        <text>choline + 2 reduced [2Fe-2S]-[ferredoxin] + O2 + 2 H(+) = betaine aldehyde hydrate + 2 oxidized [2Fe-2S]-[ferredoxin] + H2O</text>
        <dbReference type="Rhea" id="RHEA:17769"/>
        <dbReference type="Rhea" id="RHEA-COMP:10000"/>
        <dbReference type="Rhea" id="RHEA-COMP:10001"/>
        <dbReference type="ChEBI" id="CHEBI:15354"/>
        <dbReference type="ChEBI" id="CHEBI:15377"/>
        <dbReference type="ChEBI" id="CHEBI:15378"/>
        <dbReference type="ChEBI" id="CHEBI:15379"/>
        <dbReference type="ChEBI" id="CHEBI:15870"/>
        <dbReference type="ChEBI" id="CHEBI:33737"/>
        <dbReference type="ChEBI" id="CHEBI:33738"/>
        <dbReference type="EC" id="1.14.15.7"/>
    </reaction>
</comment>
<keyword evidence="10" id="KW-0408">Iron</keyword>
<gene>
    <name evidence="18" type="ORF">FHL15_006749</name>
</gene>
<dbReference type="Proteomes" id="UP000319160">
    <property type="component" value="Unassembled WGS sequence"/>
</dbReference>
<evidence type="ECO:0000256" key="5">
    <source>
        <dbReference type="ARBA" id="ARBA00012763"/>
    </source>
</evidence>
<feature type="domain" description="Rieske" evidence="17">
    <location>
        <begin position="80"/>
        <end position="166"/>
    </location>
</feature>
<dbReference type="GO" id="GO:0019285">
    <property type="term" value="P:glycine betaine biosynthetic process from choline"/>
    <property type="evidence" value="ECO:0007669"/>
    <property type="project" value="UniProtKB-UniPathway"/>
</dbReference>
<feature type="region of interest" description="Disordered" evidence="15">
    <location>
        <begin position="399"/>
        <end position="442"/>
    </location>
</feature>
<keyword evidence="7" id="KW-0001">2Fe-2S</keyword>
<feature type="region of interest" description="Disordered" evidence="15">
    <location>
        <begin position="1060"/>
        <end position="1080"/>
    </location>
</feature>
<evidence type="ECO:0000256" key="14">
    <source>
        <dbReference type="ARBA" id="ARBA00049097"/>
    </source>
</evidence>
<sequence length="1155" mass="131605">MAELSIYYSPQVLFWTLSASLVAIVVSYISRISGLRWFTKGLSKTKNAGIKAVRALPGSWYLSKEMYELERRAIFSKKWLLTTHKIRLPNEGDWLRYQVAGFDFVIAKDRTGAINAFHNVCRHRAFPVVTKDEGNNSVLACKYHNWTYALNGKLTKAPSYQDVEGFDKSQNGLFPIHVHIDTNGFIWVNLESKDKPTTAWEDDYKGIDRQARFKAYDFDNYKFDHIWQMEGEYNWKLLGDNYNECYHCPTTHPDIPTVADLSAYAVRTENSYVQHLGNPTPEQIARGFNVAATFYFPNASMNVSPHFFFIQRFIPKSPNTSIMYYEVFRNKDSSDEDFQVINDIYKRIMSEDKYLCANAHKNIQAGVFVNGELHPRMEQGPLYFQKLCRDLVTSHHEQEKKAGQEIWPARQKLSGDSKDSEQDLDFCSSLDSSKSSGISSTNHLKTGYVEEEAVPAMEGGKCRQSLPLDQNWYPHHPDGLELEGKPYRRFRRDGRLNLVCPTLKPRHRCYLTFVTRSQDAANPPHDNKAARLSTSVPLRRPLTTWFSPAVGFLETSLGLMTPPGESTNLRGRRRSHHACLPCRPDYSKQKSRDQSHEGNAEDSEVSDSPAPACEQQGYPDRRLSTALSESENSDTRPGSADISCGLRLYFKYCHRQPIWCFEREDVNNYSSLSHELVCSILCLTARFSNNRDRLQLYGHNVRPLIMLRIANDGNINLGQFHVGLALQLCRSAMLDLESAYAMDDPTAERKKRLFWSLQLLEKFYGRQTGLPSVPTETGRSSYSSSGGGQRLLSELNSTMPALPTENHGSSKPHEPGIWNTGVHLGWVWSRVRKFVSDCAHNIIKEPWRHDSTYDSVKFYARTVEELRRNHDYWAPWLKEQFTYHAIPTVLNHPFLYIVGAQHNPNLAIPNTFWKRSSELALLHATWIVRMIDMIVDKQVQLVDPFLGHVAAIAATVHLYYSCAAAAGLKQKSKTDFAKYNMIRIAGGYQNMDMDEWIPSKLYLSVPLMWDILQFSCVTDHKDIPVVDLLHPSIAPRVPQEDLGENSTLEIDVATSPEIKVDTADGGQDAPSLSRRAHVKPDQAEVPRQAVWHEAPFEPSDNLTFNTTPWLYADPSQFVSLGDLGWLDSQSAMPDTEKDAPWWEGGNLSNVQFSQF</sequence>
<evidence type="ECO:0000256" key="2">
    <source>
        <dbReference type="ARBA" id="ARBA00002149"/>
    </source>
</evidence>
<keyword evidence="13" id="KW-0539">Nucleus</keyword>
<dbReference type="EC" id="1.14.15.7" evidence="5"/>
<keyword evidence="8" id="KW-0479">Metal-binding</keyword>
<keyword evidence="12" id="KW-0520">NAD</keyword>
<dbReference type="PRINTS" id="PR00090">
    <property type="entry name" value="RNGDIOXGNASE"/>
</dbReference>
<keyword evidence="11" id="KW-0411">Iron-sulfur</keyword>
<dbReference type="GO" id="GO:0005506">
    <property type="term" value="F:iron ion binding"/>
    <property type="evidence" value="ECO:0007669"/>
    <property type="project" value="InterPro"/>
</dbReference>
<dbReference type="CDD" id="cd00680">
    <property type="entry name" value="RHO_alpha_C"/>
    <property type="match status" value="1"/>
</dbReference>
<evidence type="ECO:0000256" key="15">
    <source>
        <dbReference type="SAM" id="MobiDB-lite"/>
    </source>
</evidence>
<dbReference type="Gene3D" id="3.90.380.10">
    <property type="entry name" value="Naphthalene 1,2-dioxygenase Alpha Subunit, Chain A, domain 1"/>
    <property type="match status" value="1"/>
</dbReference>
<dbReference type="PANTHER" id="PTHR43756:SF5">
    <property type="entry name" value="CHOLINE MONOOXYGENASE, CHLOROPLASTIC"/>
    <property type="match status" value="1"/>
</dbReference>
<proteinExistence type="inferred from homology"/>
<feature type="compositionally biased region" description="Low complexity" evidence="15">
    <location>
        <begin position="428"/>
        <end position="440"/>
    </location>
</feature>
<dbReference type="PANTHER" id="PTHR43756">
    <property type="entry name" value="CHOLINE MONOOXYGENASE, CHLOROPLASTIC"/>
    <property type="match status" value="1"/>
</dbReference>
<keyword evidence="16" id="KW-0812">Transmembrane</keyword>
<name>A0A553HWP6_9PEZI</name>
<protein>
    <recommendedName>
        <fullName evidence="6">Choline monooxygenase, chloroplastic</fullName>
        <ecNumber evidence="5">1.14.15.7</ecNumber>
    </recommendedName>
</protein>
<comment type="similarity">
    <text evidence="4">Belongs to the choline monooxygenase family.</text>
</comment>
<keyword evidence="9" id="KW-0560">Oxidoreductase</keyword>
<dbReference type="GO" id="GO:0008270">
    <property type="term" value="F:zinc ion binding"/>
    <property type="evidence" value="ECO:0007669"/>
    <property type="project" value="InterPro"/>
</dbReference>